<evidence type="ECO:0000313" key="4">
    <source>
        <dbReference type="EMBL" id="HGB14879.1"/>
    </source>
</evidence>
<dbReference type="Pfam" id="PF00072">
    <property type="entry name" value="Response_reg"/>
    <property type="match status" value="1"/>
</dbReference>
<keyword evidence="1 2" id="KW-0597">Phosphoprotein</keyword>
<dbReference type="AlphaFoldDB" id="A0A7C3SJN6"/>
<protein>
    <submittedName>
        <fullName evidence="4">Response regulator</fullName>
    </submittedName>
</protein>
<dbReference type="GO" id="GO:0000160">
    <property type="term" value="P:phosphorelay signal transduction system"/>
    <property type="evidence" value="ECO:0007669"/>
    <property type="project" value="InterPro"/>
</dbReference>
<sequence length="131" mass="14945">MGEPCKILVADRNRHVRDLLRRELQEEGYSVQVARDGHEVWLMLNSASPPDLVILDPDIPYLEDLTKQAESRKGKPFVPLIIFSFLPEEEDRTIPGAVAVLEKKEDTQRLKDLVAEVIRQYYPAGKKASHP</sequence>
<evidence type="ECO:0000256" key="1">
    <source>
        <dbReference type="ARBA" id="ARBA00022553"/>
    </source>
</evidence>
<dbReference type="SMART" id="SM00448">
    <property type="entry name" value="REC"/>
    <property type="match status" value="1"/>
</dbReference>
<proteinExistence type="predicted"/>
<accession>A0A7C3SJN6</accession>
<dbReference type="InterPro" id="IPR011006">
    <property type="entry name" value="CheY-like_superfamily"/>
</dbReference>
<dbReference type="InterPro" id="IPR050595">
    <property type="entry name" value="Bact_response_regulator"/>
</dbReference>
<gene>
    <name evidence="4" type="ORF">ENV62_06565</name>
</gene>
<dbReference type="Gene3D" id="3.40.50.2300">
    <property type="match status" value="1"/>
</dbReference>
<feature type="modified residue" description="4-aspartylphosphate" evidence="2">
    <location>
        <position position="56"/>
    </location>
</feature>
<dbReference type="PROSITE" id="PS50110">
    <property type="entry name" value="RESPONSE_REGULATORY"/>
    <property type="match status" value="1"/>
</dbReference>
<feature type="domain" description="Response regulatory" evidence="3">
    <location>
        <begin position="6"/>
        <end position="118"/>
    </location>
</feature>
<dbReference type="PANTHER" id="PTHR44591:SF3">
    <property type="entry name" value="RESPONSE REGULATORY DOMAIN-CONTAINING PROTEIN"/>
    <property type="match status" value="1"/>
</dbReference>
<evidence type="ECO:0000256" key="2">
    <source>
        <dbReference type="PROSITE-ProRule" id="PRU00169"/>
    </source>
</evidence>
<dbReference type="InterPro" id="IPR001789">
    <property type="entry name" value="Sig_transdc_resp-reg_receiver"/>
</dbReference>
<dbReference type="PANTHER" id="PTHR44591">
    <property type="entry name" value="STRESS RESPONSE REGULATOR PROTEIN 1"/>
    <property type="match status" value="1"/>
</dbReference>
<dbReference type="SUPFAM" id="SSF52172">
    <property type="entry name" value="CheY-like"/>
    <property type="match status" value="1"/>
</dbReference>
<dbReference type="EMBL" id="DTHB01000045">
    <property type="protein sequence ID" value="HGB14879.1"/>
    <property type="molecule type" value="Genomic_DNA"/>
</dbReference>
<evidence type="ECO:0000259" key="3">
    <source>
        <dbReference type="PROSITE" id="PS50110"/>
    </source>
</evidence>
<name>A0A7C3SJN6_9BACT</name>
<organism evidence="4">
    <name type="scientific">Desulfobacca acetoxidans</name>
    <dbReference type="NCBI Taxonomy" id="60893"/>
    <lineage>
        <taxon>Bacteria</taxon>
        <taxon>Pseudomonadati</taxon>
        <taxon>Thermodesulfobacteriota</taxon>
        <taxon>Desulfobaccia</taxon>
        <taxon>Desulfobaccales</taxon>
        <taxon>Desulfobaccaceae</taxon>
        <taxon>Desulfobacca</taxon>
    </lineage>
</organism>
<reference evidence="4" key="1">
    <citation type="journal article" date="2020" name="mSystems">
        <title>Genome- and Community-Level Interaction Insights into Carbon Utilization and Element Cycling Functions of Hydrothermarchaeota in Hydrothermal Sediment.</title>
        <authorList>
            <person name="Zhou Z."/>
            <person name="Liu Y."/>
            <person name="Xu W."/>
            <person name="Pan J."/>
            <person name="Luo Z.H."/>
            <person name="Li M."/>
        </authorList>
    </citation>
    <scope>NUCLEOTIDE SEQUENCE [LARGE SCALE GENOMIC DNA]</scope>
    <source>
        <strain evidence="4">SpSt-776</strain>
    </source>
</reference>
<comment type="caution">
    <text evidence="4">The sequence shown here is derived from an EMBL/GenBank/DDBJ whole genome shotgun (WGS) entry which is preliminary data.</text>
</comment>